<evidence type="ECO:0000256" key="1">
    <source>
        <dbReference type="SAM" id="MobiDB-lite"/>
    </source>
</evidence>
<dbReference type="AlphaFoldDB" id="A0A147BEP1"/>
<dbReference type="EMBL" id="GEGO01006158">
    <property type="protein sequence ID" value="JAR89246.1"/>
    <property type="molecule type" value="Transcribed_RNA"/>
</dbReference>
<reference evidence="3" key="1">
    <citation type="journal article" date="2018" name="PLoS Negl. Trop. Dis.">
        <title>Sialome diversity of ticks revealed by RNAseq of single tick salivary glands.</title>
        <authorList>
            <person name="Perner J."/>
            <person name="Kropackova S."/>
            <person name="Kopacek P."/>
            <person name="Ribeiro J.M."/>
        </authorList>
    </citation>
    <scope>NUCLEOTIDE SEQUENCE</scope>
    <source>
        <strain evidence="3">Siblings of single egg batch collected in Ceske Budejovice</strain>
        <tissue evidence="3">Salivary glands</tissue>
    </source>
</reference>
<keyword evidence="2" id="KW-0732">Signal</keyword>
<feature type="chain" id="PRO_5007542105" evidence="2">
    <location>
        <begin position="20"/>
        <end position="151"/>
    </location>
</feature>
<evidence type="ECO:0000256" key="2">
    <source>
        <dbReference type="SAM" id="SignalP"/>
    </source>
</evidence>
<sequence length="151" mass="15782">MASMSLWCSAASLFSNCSALSAIVSDTDCRCSASVSSICAEKECAACFISLSSFSSLSTMAASNSSTRCRASSLAASNRRKRASASSPAASRERSLSTSRRRSSSTSAILRSVSCSWMETVEALCSATRRLSSSCVVRMRSSSLSCSISEA</sequence>
<organism evidence="3">
    <name type="scientific">Ixodes ricinus</name>
    <name type="common">Common tick</name>
    <name type="synonym">Acarus ricinus</name>
    <dbReference type="NCBI Taxonomy" id="34613"/>
    <lineage>
        <taxon>Eukaryota</taxon>
        <taxon>Metazoa</taxon>
        <taxon>Ecdysozoa</taxon>
        <taxon>Arthropoda</taxon>
        <taxon>Chelicerata</taxon>
        <taxon>Arachnida</taxon>
        <taxon>Acari</taxon>
        <taxon>Parasitiformes</taxon>
        <taxon>Ixodida</taxon>
        <taxon>Ixodoidea</taxon>
        <taxon>Ixodidae</taxon>
        <taxon>Ixodinae</taxon>
        <taxon>Ixodes</taxon>
    </lineage>
</organism>
<feature type="signal peptide" evidence="2">
    <location>
        <begin position="1"/>
        <end position="19"/>
    </location>
</feature>
<name>A0A147BEP1_IXORI</name>
<proteinExistence type="predicted"/>
<feature type="region of interest" description="Disordered" evidence="1">
    <location>
        <begin position="72"/>
        <end position="103"/>
    </location>
</feature>
<evidence type="ECO:0000313" key="3">
    <source>
        <dbReference type="EMBL" id="JAR89246.1"/>
    </source>
</evidence>
<accession>A0A147BEP1</accession>
<protein>
    <submittedName>
        <fullName evidence="3">Putative secreted protein</fullName>
    </submittedName>
</protein>